<name>A0AA46TJG0_9ACTN</name>
<dbReference type="RefSeq" id="WP_271635362.1">
    <property type="nucleotide sequence ID" value="NZ_CP094970.1"/>
</dbReference>
<dbReference type="PANTHER" id="PTHR42877:SF4">
    <property type="entry name" value="FAD_NAD(P)-BINDING DOMAIN-CONTAINING PROTEIN-RELATED"/>
    <property type="match status" value="1"/>
</dbReference>
<dbReference type="SUPFAM" id="SSF51905">
    <property type="entry name" value="FAD/NAD(P)-binding domain"/>
    <property type="match status" value="1"/>
</dbReference>
<dbReference type="AlphaFoldDB" id="A0AA46TJG0"/>
<protein>
    <submittedName>
        <fullName evidence="1">NAD(P)/FAD-dependent oxidoreductase</fullName>
    </submittedName>
</protein>
<dbReference type="PRINTS" id="PR00368">
    <property type="entry name" value="FADPNR"/>
</dbReference>
<sequence length="490" mass="54968">MSEVTHRVVIVGTGFAGVGAAIRLKRAGITDFVILEKDDDLGGTWRDNTYPGCACDVPSYLYSYSFEQNPDWTRMFARQDEIWAYIRGCIDKYDLGSHIRYGQQLTSAAWDDDNATWEVLTAQGTSYTARAVIAGFGPLHSPRYPDVEGLDTFEGTTFHSAEWNHDHDLAGKRIAVIGTGASAVQFIPQIRETAAHVDVYQRTPSWIVGKPDRPIGAFERALYRRVPFAQRVVRNTIYWALEMRALGFALHPRFMKPLDLQARRHIAKQIADPELREKVTPSYEIGCKRLLISNDFYPALAADDVELVTDGIARVTPDGVVDSNGVERKVDTIIYGTGFDVVGNLTRAKIVGRGGAELAETWEEDGASAHLGISVSGFPNFFLIIGPNTGLGHTSMIFMIERQVEYIVKTLQALDERGDDFADVRPEAERAFTTKVRAKLSGSVWESGCSSWYLDDKGRPVTVWPYFTFKYWADTRRFRTAEYEFGRVRS</sequence>
<dbReference type="KEGG" id="sgrg:L0C25_05115"/>
<dbReference type="Gene3D" id="3.50.50.60">
    <property type="entry name" value="FAD/NAD(P)-binding domain"/>
    <property type="match status" value="2"/>
</dbReference>
<organism evidence="1 2">
    <name type="scientific">Solicola gregarius</name>
    <dbReference type="NCBI Taxonomy" id="2908642"/>
    <lineage>
        <taxon>Bacteria</taxon>
        <taxon>Bacillati</taxon>
        <taxon>Actinomycetota</taxon>
        <taxon>Actinomycetes</taxon>
        <taxon>Propionibacteriales</taxon>
        <taxon>Nocardioidaceae</taxon>
        <taxon>Solicola</taxon>
    </lineage>
</organism>
<proteinExistence type="predicted"/>
<dbReference type="Proteomes" id="UP001164390">
    <property type="component" value="Chromosome"/>
</dbReference>
<evidence type="ECO:0000313" key="2">
    <source>
        <dbReference type="Proteomes" id="UP001164390"/>
    </source>
</evidence>
<dbReference type="EMBL" id="CP094970">
    <property type="protein sequence ID" value="UYM06457.1"/>
    <property type="molecule type" value="Genomic_DNA"/>
</dbReference>
<reference evidence="1" key="1">
    <citation type="submission" date="2022-01" db="EMBL/GenBank/DDBJ databases">
        <title>Nocardioidaceae gen. sp. A5X3R13.</title>
        <authorList>
            <person name="Lopez Marin M.A."/>
            <person name="Uhlik O."/>
        </authorList>
    </citation>
    <scope>NUCLEOTIDE SEQUENCE</scope>
    <source>
        <strain evidence="1">A5X3R13</strain>
    </source>
</reference>
<dbReference type="PANTHER" id="PTHR42877">
    <property type="entry name" value="L-ORNITHINE N(5)-MONOOXYGENASE-RELATED"/>
    <property type="match status" value="1"/>
</dbReference>
<dbReference type="InterPro" id="IPR036188">
    <property type="entry name" value="FAD/NAD-bd_sf"/>
</dbReference>
<evidence type="ECO:0000313" key="1">
    <source>
        <dbReference type="EMBL" id="UYM06457.1"/>
    </source>
</evidence>
<keyword evidence="2" id="KW-1185">Reference proteome</keyword>
<dbReference type="InterPro" id="IPR051209">
    <property type="entry name" value="FAD-bind_Monooxygenase_sf"/>
</dbReference>
<dbReference type="PRINTS" id="PR00469">
    <property type="entry name" value="PNDRDTASEII"/>
</dbReference>
<dbReference type="Pfam" id="PF13738">
    <property type="entry name" value="Pyr_redox_3"/>
    <property type="match status" value="1"/>
</dbReference>
<gene>
    <name evidence="1" type="ORF">L0C25_05115</name>
</gene>
<accession>A0AA46TJG0</accession>